<comment type="similarity">
    <text evidence="1">Belongs to the peptidase A1 family.</text>
</comment>
<dbReference type="Gene3D" id="2.40.70.10">
    <property type="entry name" value="Acid Proteases"/>
    <property type="match status" value="1"/>
</dbReference>
<feature type="domain" description="Peptidase A1" evidence="3">
    <location>
        <begin position="130"/>
        <end position="427"/>
    </location>
</feature>
<dbReference type="PROSITE" id="PS51767">
    <property type="entry name" value="PEPTIDASE_A1"/>
    <property type="match status" value="1"/>
</dbReference>
<dbReference type="AlphaFoldDB" id="A0A8T0GVD7"/>
<dbReference type="InterPro" id="IPR001461">
    <property type="entry name" value="Aspartic_peptidase_A1"/>
</dbReference>
<evidence type="ECO:0000256" key="1">
    <source>
        <dbReference type="ARBA" id="ARBA00007447"/>
    </source>
</evidence>
<keyword evidence="2" id="KW-0472">Membrane</keyword>
<dbReference type="InterPro" id="IPR021109">
    <property type="entry name" value="Peptidase_aspartic_dom_sf"/>
</dbReference>
<keyword evidence="2" id="KW-1133">Transmembrane helix</keyword>
<dbReference type="Proteomes" id="UP000822688">
    <property type="component" value="Chromosome 9"/>
</dbReference>
<dbReference type="SUPFAM" id="SSF50630">
    <property type="entry name" value="Acid proteases"/>
    <property type="match status" value="1"/>
</dbReference>
<keyword evidence="5" id="KW-1185">Reference proteome</keyword>
<evidence type="ECO:0000256" key="2">
    <source>
        <dbReference type="SAM" id="Phobius"/>
    </source>
</evidence>
<keyword evidence="2" id="KW-0812">Transmembrane</keyword>
<dbReference type="InterPro" id="IPR034164">
    <property type="entry name" value="Pepsin-like_dom"/>
</dbReference>
<feature type="transmembrane region" description="Helical" evidence="2">
    <location>
        <begin position="37"/>
        <end position="57"/>
    </location>
</feature>
<dbReference type="GO" id="GO:0004190">
    <property type="term" value="F:aspartic-type endopeptidase activity"/>
    <property type="evidence" value="ECO:0007669"/>
    <property type="project" value="InterPro"/>
</dbReference>
<evidence type="ECO:0000313" key="4">
    <source>
        <dbReference type="EMBL" id="KAG0560872.1"/>
    </source>
</evidence>
<dbReference type="CDD" id="cd05471">
    <property type="entry name" value="pepsin_like"/>
    <property type="match status" value="1"/>
</dbReference>
<dbReference type="PANTHER" id="PTHR13683:SF316">
    <property type="entry name" value="ASPARTYL PROTEASE APCB1"/>
    <property type="match status" value="1"/>
</dbReference>
<evidence type="ECO:0000313" key="5">
    <source>
        <dbReference type="Proteomes" id="UP000822688"/>
    </source>
</evidence>
<dbReference type="PANTHER" id="PTHR13683">
    <property type="entry name" value="ASPARTYL PROTEASES"/>
    <property type="match status" value="1"/>
</dbReference>
<evidence type="ECO:0000259" key="3">
    <source>
        <dbReference type="PROSITE" id="PS51767"/>
    </source>
</evidence>
<comment type="caution">
    <text evidence="4">The sequence shown here is derived from an EMBL/GenBank/DDBJ whole genome shotgun (WGS) entry which is preliminary data.</text>
</comment>
<dbReference type="EMBL" id="CM026430">
    <property type="protein sequence ID" value="KAG0560872.1"/>
    <property type="molecule type" value="Genomic_DNA"/>
</dbReference>
<reference evidence="4" key="1">
    <citation type="submission" date="2020-06" db="EMBL/GenBank/DDBJ databases">
        <title>WGS assembly of Ceratodon purpureus strain R40.</title>
        <authorList>
            <person name="Carey S.B."/>
            <person name="Jenkins J."/>
            <person name="Shu S."/>
            <person name="Lovell J.T."/>
            <person name="Sreedasyam A."/>
            <person name="Maumus F."/>
            <person name="Tiley G.P."/>
            <person name="Fernandez-Pozo N."/>
            <person name="Barry K."/>
            <person name="Chen C."/>
            <person name="Wang M."/>
            <person name="Lipzen A."/>
            <person name="Daum C."/>
            <person name="Saski C.A."/>
            <person name="Payton A.C."/>
            <person name="Mcbreen J.C."/>
            <person name="Conrad R.E."/>
            <person name="Kollar L.M."/>
            <person name="Olsson S."/>
            <person name="Huttunen S."/>
            <person name="Landis J.B."/>
            <person name="Wickett N.J."/>
            <person name="Johnson M.G."/>
            <person name="Rensing S.A."/>
            <person name="Grimwood J."/>
            <person name="Schmutz J."/>
            <person name="Mcdaniel S.F."/>
        </authorList>
    </citation>
    <scope>NUCLEOTIDE SEQUENCE</scope>
    <source>
        <strain evidence="4">R40</strain>
    </source>
</reference>
<sequence>MRRGGRGRSLQALWRGCDDAIPSALHLERGWAKLGNYAKVVVLVACSIVTSIIIWSLQPGRPPGSHYNLGSRNPGIVFPLYQNYQQYANGSHAVGGRERRQGRNIRSDELNPMFKLRLGHRSWDDHNTEFYIEMKVGDPPKPYYFHIDTGSGSPWVYCAIPEYESTLADFGPNGRFVSKENSVVKCTGPTASLCRALQSKVACNEEDNYECMFSALYGDDSYYEGVVVNETLTIPMQDMTERTVFVLIGCVLDKEDRSEELPLLTDGVVGLGKCEGSLVDQLSTSKAIIQKVLGVCLAKEIRGTMIRSPGQVGYISLGMDFGEKFDQSKSVWAKLVGPKMDCEYVAKLLFISIGNIRIPVGNAGMALGFDTGSDLAFLRKDVYDQVLDALDSFTWNGDYFRVRDDENYVLSEQRLCWHFRGKKRKRG</sequence>
<name>A0A8T0GVD7_CERPU</name>
<dbReference type="GO" id="GO:0006508">
    <property type="term" value="P:proteolysis"/>
    <property type="evidence" value="ECO:0007669"/>
    <property type="project" value="InterPro"/>
</dbReference>
<dbReference type="InterPro" id="IPR032861">
    <property type="entry name" value="TAXi_N"/>
</dbReference>
<organism evidence="4 5">
    <name type="scientific">Ceratodon purpureus</name>
    <name type="common">Fire moss</name>
    <name type="synonym">Dicranum purpureum</name>
    <dbReference type="NCBI Taxonomy" id="3225"/>
    <lineage>
        <taxon>Eukaryota</taxon>
        <taxon>Viridiplantae</taxon>
        <taxon>Streptophyta</taxon>
        <taxon>Embryophyta</taxon>
        <taxon>Bryophyta</taxon>
        <taxon>Bryophytina</taxon>
        <taxon>Bryopsida</taxon>
        <taxon>Dicranidae</taxon>
        <taxon>Pseudoditrichales</taxon>
        <taxon>Ditrichaceae</taxon>
        <taxon>Ceratodon</taxon>
    </lineage>
</organism>
<accession>A0A8T0GVD7</accession>
<protein>
    <recommendedName>
        <fullName evidence="3">Peptidase A1 domain-containing protein</fullName>
    </recommendedName>
</protein>
<dbReference type="InterPro" id="IPR033121">
    <property type="entry name" value="PEPTIDASE_A1"/>
</dbReference>
<proteinExistence type="inferred from homology"/>
<gene>
    <name evidence="4" type="ORF">KC19_9G021000</name>
</gene>
<dbReference type="Pfam" id="PF14543">
    <property type="entry name" value="TAXi_N"/>
    <property type="match status" value="1"/>
</dbReference>